<proteinExistence type="predicted"/>
<feature type="domain" description="Transposase DDE" evidence="1">
    <location>
        <begin position="13"/>
        <end position="95"/>
    </location>
</feature>
<protein>
    <recommendedName>
        <fullName evidence="1">Transposase DDE domain-containing protein</fullName>
    </recommendedName>
</protein>
<accession>A0A367R9T3</accession>
<dbReference type="EMBL" id="LXQE01000161">
    <property type="protein sequence ID" value="RCJ33155.1"/>
    <property type="molecule type" value="Genomic_DNA"/>
</dbReference>
<dbReference type="PANTHER" id="PTHR30007">
    <property type="entry name" value="PHP DOMAIN PROTEIN"/>
    <property type="match status" value="1"/>
</dbReference>
<evidence type="ECO:0000313" key="2">
    <source>
        <dbReference type="EMBL" id="RCJ33155.1"/>
    </source>
</evidence>
<evidence type="ECO:0000259" key="1">
    <source>
        <dbReference type="Pfam" id="PF13586"/>
    </source>
</evidence>
<organism evidence="2 3">
    <name type="scientific">Nostoc punctiforme NIES-2108</name>
    <dbReference type="NCBI Taxonomy" id="1356359"/>
    <lineage>
        <taxon>Bacteria</taxon>
        <taxon>Bacillati</taxon>
        <taxon>Cyanobacteriota</taxon>
        <taxon>Cyanophyceae</taxon>
        <taxon>Nostocales</taxon>
        <taxon>Nostocaceae</taxon>
        <taxon>Nostoc</taxon>
    </lineage>
</organism>
<sequence>MKRGRPRKRVRVLAADKGYDSKQQRASLRKRGIRPQIPKRVWKTKKNKGRPIKISVTRTRYQQERCFAWYQRKYRRLVVRWERRKVYFDAFLDLATIHIWIQRILLVG</sequence>
<dbReference type="InterPro" id="IPR025668">
    <property type="entry name" value="Tnp_DDE_dom"/>
</dbReference>
<name>A0A367R9T3_NOSPU</name>
<evidence type="ECO:0000313" key="3">
    <source>
        <dbReference type="Proteomes" id="UP000252085"/>
    </source>
</evidence>
<reference evidence="3" key="1">
    <citation type="submission" date="2016-04" db="EMBL/GenBank/DDBJ databases">
        <authorList>
            <person name="Tabuchi Yagui T.R."/>
        </authorList>
    </citation>
    <scope>NUCLEOTIDE SEQUENCE [LARGE SCALE GENOMIC DNA]</scope>
</reference>
<dbReference type="PANTHER" id="PTHR30007:SF1">
    <property type="entry name" value="BLR1914 PROTEIN"/>
    <property type="match status" value="1"/>
</dbReference>
<dbReference type="AlphaFoldDB" id="A0A367R9T3"/>
<dbReference type="Pfam" id="PF13586">
    <property type="entry name" value="DDE_Tnp_1_2"/>
    <property type="match status" value="1"/>
</dbReference>
<comment type="caution">
    <text evidence="2">The sequence shown here is derived from an EMBL/GenBank/DDBJ whole genome shotgun (WGS) entry which is preliminary data.</text>
</comment>
<dbReference type="Proteomes" id="UP000252085">
    <property type="component" value="Unassembled WGS sequence"/>
</dbReference>
<gene>
    <name evidence="2" type="ORF">A6769_25935</name>
</gene>